<accession>A0ABS0KME3</accession>
<dbReference type="RefSeq" id="WP_089285704.1">
    <property type="nucleotide sequence ID" value="NZ_CP049140.1"/>
</dbReference>
<dbReference type="EMBL" id="JADTFC010000042">
    <property type="protein sequence ID" value="MBG6289139.1"/>
    <property type="molecule type" value="Genomic_DNA"/>
</dbReference>
<reference evidence="1 2" key="1">
    <citation type="submission" date="2020-11" db="EMBL/GenBank/DDBJ databases">
        <title>Enhanced detection system for hospital associated transmission using whole genome sequencing surveillance.</title>
        <authorList>
            <person name="Harrison L.H."/>
            <person name="Van Tyne D."/>
            <person name="Marsh J.W."/>
            <person name="Griffith M.P."/>
            <person name="Snyder D.J."/>
            <person name="Cooper V.S."/>
            <person name="Mustapha M."/>
        </authorList>
    </citation>
    <scope>NUCLEOTIDE SEQUENCE [LARGE SCALE GENOMIC DNA]</scope>
    <source>
        <strain evidence="1 2">PSA00705</strain>
    </source>
</reference>
<dbReference type="Proteomes" id="UP000608450">
    <property type="component" value="Unassembled WGS sequence"/>
</dbReference>
<name>A0ABS0KME3_PSENT</name>
<dbReference type="GeneID" id="300413095"/>
<evidence type="ECO:0000313" key="1">
    <source>
        <dbReference type="EMBL" id="MBG6289139.1"/>
    </source>
</evidence>
<organism evidence="1 2">
    <name type="scientific">Pseudomonas nitroreducens</name>
    <dbReference type="NCBI Taxonomy" id="46680"/>
    <lineage>
        <taxon>Bacteria</taxon>
        <taxon>Pseudomonadati</taxon>
        <taxon>Pseudomonadota</taxon>
        <taxon>Gammaproteobacteria</taxon>
        <taxon>Pseudomonadales</taxon>
        <taxon>Pseudomonadaceae</taxon>
        <taxon>Pseudomonas</taxon>
    </lineage>
</organism>
<keyword evidence="2" id="KW-1185">Reference proteome</keyword>
<evidence type="ECO:0000313" key="2">
    <source>
        <dbReference type="Proteomes" id="UP000608450"/>
    </source>
</evidence>
<comment type="caution">
    <text evidence="1">The sequence shown here is derived from an EMBL/GenBank/DDBJ whole genome shotgun (WGS) entry which is preliminary data.</text>
</comment>
<sequence length="53" mass="6375">MDRTDNIIDLARHRTRRQARRQAELMWMLYAQRAGYDALQIVQQSRDSGRREA</sequence>
<proteinExistence type="predicted"/>
<protein>
    <submittedName>
        <fullName evidence="1">Uncharacterized protein</fullName>
    </submittedName>
</protein>
<gene>
    <name evidence="1" type="ORF">I5I61_16935</name>
</gene>